<keyword evidence="3" id="KW-0064">Aspartyl protease</keyword>
<accession>A0ABD3C4P5</accession>
<dbReference type="Gene3D" id="2.40.70.10">
    <property type="entry name" value="Acid Proteases"/>
    <property type="match status" value="2"/>
</dbReference>
<evidence type="ECO:0000313" key="10">
    <source>
        <dbReference type="Proteomes" id="UP001632038"/>
    </source>
</evidence>
<keyword evidence="7" id="KW-0732">Signal</keyword>
<dbReference type="GO" id="GO:0006508">
    <property type="term" value="P:proteolysis"/>
    <property type="evidence" value="ECO:0007669"/>
    <property type="project" value="UniProtKB-KW"/>
</dbReference>
<name>A0ABD3C4P5_9LAMI</name>
<evidence type="ECO:0000256" key="4">
    <source>
        <dbReference type="ARBA" id="ARBA00022801"/>
    </source>
</evidence>
<comment type="similarity">
    <text evidence="1">Belongs to the peptidase A1 family.</text>
</comment>
<evidence type="ECO:0000256" key="3">
    <source>
        <dbReference type="ARBA" id="ARBA00022750"/>
    </source>
</evidence>
<keyword evidence="10" id="KW-1185">Reference proteome</keyword>
<evidence type="ECO:0000256" key="2">
    <source>
        <dbReference type="ARBA" id="ARBA00022670"/>
    </source>
</evidence>
<dbReference type="GO" id="GO:0004190">
    <property type="term" value="F:aspartic-type endopeptidase activity"/>
    <property type="evidence" value="ECO:0007669"/>
    <property type="project" value="UniProtKB-KW"/>
</dbReference>
<evidence type="ECO:0000256" key="1">
    <source>
        <dbReference type="ARBA" id="ARBA00007447"/>
    </source>
</evidence>
<dbReference type="InterPro" id="IPR032861">
    <property type="entry name" value="TAXi_N"/>
</dbReference>
<evidence type="ECO:0000256" key="5">
    <source>
        <dbReference type="ARBA" id="ARBA00023180"/>
    </source>
</evidence>
<reference evidence="10" key="1">
    <citation type="journal article" date="2024" name="IScience">
        <title>Strigolactones Initiate the Formation of Haustorium-like Structures in Castilleja.</title>
        <authorList>
            <person name="Buerger M."/>
            <person name="Peterson D."/>
            <person name="Chory J."/>
        </authorList>
    </citation>
    <scope>NUCLEOTIDE SEQUENCE [LARGE SCALE GENOMIC DNA]</scope>
</reference>
<dbReference type="Pfam" id="PF14541">
    <property type="entry name" value="TAXi_C"/>
    <property type="match status" value="1"/>
</dbReference>
<dbReference type="InterPro" id="IPR032799">
    <property type="entry name" value="TAXi_C"/>
</dbReference>
<feature type="signal peptide" evidence="7">
    <location>
        <begin position="1"/>
        <end position="24"/>
    </location>
</feature>
<evidence type="ECO:0000313" key="9">
    <source>
        <dbReference type="EMBL" id="KAL3623830.1"/>
    </source>
</evidence>
<evidence type="ECO:0000256" key="7">
    <source>
        <dbReference type="SAM" id="SignalP"/>
    </source>
</evidence>
<evidence type="ECO:0000259" key="8">
    <source>
        <dbReference type="PROSITE" id="PS51767"/>
    </source>
</evidence>
<dbReference type="PROSITE" id="PS51767">
    <property type="entry name" value="PEPTIDASE_A1"/>
    <property type="match status" value="1"/>
</dbReference>
<dbReference type="CDD" id="cd05476">
    <property type="entry name" value="pepsin_A_like_plant"/>
    <property type="match status" value="1"/>
</dbReference>
<dbReference type="AlphaFoldDB" id="A0ABD3C4P5"/>
<dbReference type="InterPro" id="IPR034161">
    <property type="entry name" value="Pepsin-like_plant"/>
</dbReference>
<dbReference type="InterPro" id="IPR033121">
    <property type="entry name" value="PEPTIDASE_A1"/>
</dbReference>
<gene>
    <name evidence="9" type="ORF">CASFOL_032646</name>
</gene>
<protein>
    <recommendedName>
        <fullName evidence="8">Peptidase A1 domain-containing protein</fullName>
    </recommendedName>
</protein>
<keyword evidence="4" id="KW-0378">Hydrolase</keyword>
<dbReference type="Pfam" id="PF14543">
    <property type="entry name" value="TAXi_N"/>
    <property type="match status" value="1"/>
</dbReference>
<dbReference type="PANTHER" id="PTHR47967">
    <property type="entry name" value="OS07G0603500 PROTEIN-RELATED"/>
    <property type="match status" value="1"/>
</dbReference>
<feature type="chain" id="PRO_5044832521" description="Peptidase A1 domain-containing protein" evidence="7">
    <location>
        <begin position="25"/>
        <end position="440"/>
    </location>
</feature>
<keyword evidence="5" id="KW-0325">Glycoprotein</keyword>
<proteinExistence type="inferred from homology"/>
<organism evidence="9 10">
    <name type="scientific">Castilleja foliolosa</name>
    <dbReference type="NCBI Taxonomy" id="1961234"/>
    <lineage>
        <taxon>Eukaryota</taxon>
        <taxon>Viridiplantae</taxon>
        <taxon>Streptophyta</taxon>
        <taxon>Embryophyta</taxon>
        <taxon>Tracheophyta</taxon>
        <taxon>Spermatophyta</taxon>
        <taxon>Magnoliopsida</taxon>
        <taxon>eudicotyledons</taxon>
        <taxon>Gunneridae</taxon>
        <taxon>Pentapetalae</taxon>
        <taxon>asterids</taxon>
        <taxon>lamiids</taxon>
        <taxon>Lamiales</taxon>
        <taxon>Orobanchaceae</taxon>
        <taxon>Pedicularideae</taxon>
        <taxon>Castillejinae</taxon>
        <taxon>Castilleja</taxon>
    </lineage>
</organism>
<dbReference type="Proteomes" id="UP001632038">
    <property type="component" value="Unassembled WGS sequence"/>
</dbReference>
<dbReference type="InterPro" id="IPR021109">
    <property type="entry name" value="Peptidase_aspartic_dom_sf"/>
</dbReference>
<comment type="caution">
    <text evidence="9">The sequence shown here is derived from an EMBL/GenBank/DDBJ whole genome shotgun (WGS) entry which is preliminary data.</text>
</comment>
<dbReference type="PANTHER" id="PTHR47967:SF23">
    <property type="entry name" value="OS04G0448300 PROTEIN"/>
    <property type="match status" value="1"/>
</dbReference>
<dbReference type="InterPro" id="IPR051708">
    <property type="entry name" value="Plant_Aspart_Prot_A1"/>
</dbReference>
<dbReference type="EMBL" id="JAVIJP010000054">
    <property type="protein sequence ID" value="KAL3623830.1"/>
    <property type="molecule type" value="Genomic_DNA"/>
</dbReference>
<feature type="domain" description="Peptidase A1" evidence="8">
    <location>
        <begin position="106"/>
        <end position="432"/>
    </location>
</feature>
<feature type="region of interest" description="Disordered" evidence="6">
    <location>
        <begin position="75"/>
        <end position="102"/>
    </location>
</feature>
<sequence>MSSSFSFLSMALLISLFALASLLASPTLSTSTDNTLETTGFKAALSHVDHGKRLTKNELLRRGIQRGEMRQAVMAQLGARSASRSPSRSRSPSNIRAPTSGSDGEFYMNFTVGTPKRNHSVYVDTDTDLIWISECDSPSSSYSKLSCSSDLCKRAGSCGKNGVCRYTYQLTNNTIDLATETFTLGKNDITKLGFSCDVPLKLVGAVGLGRGPLSLVSQMRASTFSYCLPSYDDTNKTGFVLVGSRIKTPAKMITTSLLKNNFFTSPYYINVLGISVNDVKLPIDRLSFTINQTDGTGGVIMDTGSTVTYLEKSIFDKVHNEVKKQIRIKTTNDDHDIGLPVCFTIKPTSTITYPNITFHLGGPDGSSDLFFPIENAYREYSIVISKKKSITLTCLAMNAAPRSDRGMSSLGNIQQQNTLVVFDLHKETVAFLPDFLCNKM</sequence>
<keyword evidence="2" id="KW-0645">Protease</keyword>
<dbReference type="SUPFAM" id="SSF50630">
    <property type="entry name" value="Acid proteases"/>
    <property type="match status" value="1"/>
</dbReference>
<feature type="compositionally biased region" description="Low complexity" evidence="6">
    <location>
        <begin position="79"/>
        <end position="93"/>
    </location>
</feature>
<evidence type="ECO:0000256" key="6">
    <source>
        <dbReference type="SAM" id="MobiDB-lite"/>
    </source>
</evidence>